<gene>
    <name evidence="2" type="ORF">SAMN05660206_106164</name>
</gene>
<dbReference type="PANTHER" id="PTHR34220">
    <property type="entry name" value="SENSOR HISTIDINE KINASE YPDA"/>
    <property type="match status" value="1"/>
</dbReference>
<dbReference type="PANTHER" id="PTHR34220:SF7">
    <property type="entry name" value="SENSOR HISTIDINE KINASE YPDA"/>
    <property type="match status" value="1"/>
</dbReference>
<keyword evidence="1" id="KW-0472">Membrane</keyword>
<protein>
    <recommendedName>
        <fullName evidence="4">Histidine kinase</fullName>
    </recommendedName>
</protein>
<keyword evidence="1" id="KW-0812">Transmembrane</keyword>
<name>A0A1I6TI88_9SPHI</name>
<proteinExistence type="predicted"/>
<sequence>MWKTSVRYRPLFVVFLVVGVLLVGNYLTYGILLTLPKVGAVLCPFILYYGLLYKVLWMFLDDGTWEKNKVVLLFITIIVSVYPVCYLLIYKLYPMLGVVLYKEHIVFRWPAFLGKITSSLVTLVLFSFGAVILSYTRSKRQTWKNELEEAKVQLEDMSYRLGLRDINPHFVQAVMITGIGRTLMGAGKQNHTAIIKLTEVMRYVWNLDDVGMPDVMLLREWEQVKNLWDILLWKYGQKKVKLIQEGDPDRQIMVVSMSLLTLMENAIKYTDFQKENALVISLSCCGQGFRFVCQNYYDPQQRMQQKSSRYGLQNLKQRLKRSSLPLDLIIQEGQGYFKAELNNINTHGKQKDIYCSDNR</sequence>
<feature type="transmembrane region" description="Helical" evidence="1">
    <location>
        <begin position="71"/>
        <end position="93"/>
    </location>
</feature>
<keyword evidence="1" id="KW-1133">Transmembrane helix</keyword>
<dbReference type="RefSeq" id="WP_139227547.1">
    <property type="nucleotide sequence ID" value="NZ_FOZZ01000006.1"/>
</dbReference>
<dbReference type="OrthoDB" id="700138at2"/>
<feature type="transmembrane region" description="Helical" evidence="1">
    <location>
        <begin position="113"/>
        <end position="135"/>
    </location>
</feature>
<feature type="transmembrane region" description="Helical" evidence="1">
    <location>
        <begin position="38"/>
        <end position="59"/>
    </location>
</feature>
<feature type="transmembrane region" description="Helical" evidence="1">
    <location>
        <begin position="12"/>
        <end position="32"/>
    </location>
</feature>
<evidence type="ECO:0000313" key="2">
    <source>
        <dbReference type="EMBL" id="SFS88876.1"/>
    </source>
</evidence>
<reference evidence="2 3" key="1">
    <citation type="submission" date="2016-10" db="EMBL/GenBank/DDBJ databases">
        <authorList>
            <person name="de Groot N.N."/>
        </authorList>
    </citation>
    <scope>NUCLEOTIDE SEQUENCE [LARGE SCALE GENOMIC DNA]</scope>
    <source>
        <strain evidence="2 3">DSM 22789</strain>
    </source>
</reference>
<evidence type="ECO:0008006" key="4">
    <source>
        <dbReference type="Google" id="ProtNLM"/>
    </source>
</evidence>
<dbReference type="Proteomes" id="UP000198785">
    <property type="component" value="Unassembled WGS sequence"/>
</dbReference>
<organism evidence="2 3">
    <name type="scientific">Sphingobacterium wenxiniae</name>
    <dbReference type="NCBI Taxonomy" id="683125"/>
    <lineage>
        <taxon>Bacteria</taxon>
        <taxon>Pseudomonadati</taxon>
        <taxon>Bacteroidota</taxon>
        <taxon>Sphingobacteriia</taxon>
        <taxon>Sphingobacteriales</taxon>
        <taxon>Sphingobacteriaceae</taxon>
        <taxon>Sphingobacterium</taxon>
    </lineage>
</organism>
<dbReference type="AlphaFoldDB" id="A0A1I6TI88"/>
<accession>A0A1I6TI88</accession>
<evidence type="ECO:0000313" key="3">
    <source>
        <dbReference type="Proteomes" id="UP000198785"/>
    </source>
</evidence>
<evidence type="ECO:0000256" key="1">
    <source>
        <dbReference type="SAM" id="Phobius"/>
    </source>
</evidence>
<dbReference type="InterPro" id="IPR050640">
    <property type="entry name" value="Bact_2-comp_sensor_kinase"/>
</dbReference>
<dbReference type="EMBL" id="FOZZ01000006">
    <property type="protein sequence ID" value="SFS88876.1"/>
    <property type="molecule type" value="Genomic_DNA"/>
</dbReference>
<dbReference type="STRING" id="683125.SAMN05660206_106164"/>
<keyword evidence="3" id="KW-1185">Reference proteome</keyword>